<dbReference type="AlphaFoldDB" id="A0A7X9YIY7"/>
<dbReference type="Proteomes" id="UP000546970">
    <property type="component" value="Unassembled WGS sequence"/>
</dbReference>
<reference evidence="1 2" key="1">
    <citation type="submission" date="2020-04" db="EMBL/GenBank/DDBJ databases">
        <title>Collinsella sp. KGMB02528 nov., an anaerobic actinobacterium isolated from human feces.</title>
        <authorList>
            <person name="Han K.-I."/>
            <person name="Eom M.K."/>
            <person name="Kim J.-S."/>
            <person name="Lee K.C."/>
            <person name="Suh M.K."/>
            <person name="Park S.-H."/>
            <person name="Lee J.H."/>
            <person name="Kang S.W."/>
            <person name="Park J.-E."/>
            <person name="Oh B.S."/>
            <person name="Yu S.Y."/>
            <person name="Choi S.-H."/>
            <person name="Lee D.H."/>
            <person name="Yoon H."/>
            <person name="Kim B.-Y."/>
            <person name="Lee J.H."/>
            <person name="Lee J.-S."/>
        </authorList>
    </citation>
    <scope>NUCLEOTIDE SEQUENCE [LARGE SCALE GENOMIC DNA]</scope>
    <source>
        <strain evidence="1 2">KGMB02528</strain>
    </source>
</reference>
<accession>A0A7X9YIY7</accession>
<name>A0A7X9YIY7_9ACTN</name>
<keyword evidence="2" id="KW-1185">Reference proteome</keyword>
<dbReference type="EMBL" id="JABBCP010000002">
    <property type="protein sequence ID" value="NMF55700.1"/>
    <property type="molecule type" value="Genomic_DNA"/>
</dbReference>
<organism evidence="1 2">
    <name type="scientific">Collinsella acetigenes</name>
    <dbReference type="NCBI Taxonomy" id="2713419"/>
    <lineage>
        <taxon>Bacteria</taxon>
        <taxon>Bacillati</taxon>
        <taxon>Actinomycetota</taxon>
        <taxon>Coriobacteriia</taxon>
        <taxon>Coriobacteriales</taxon>
        <taxon>Coriobacteriaceae</taxon>
        <taxon>Collinsella</taxon>
    </lineage>
</organism>
<sequence length="70" mass="7517">MNEILFRQLDRLESVDRTDAEAMRAEIARSKAVQQVAGKVIENGRLVLDVAKAGVAAGEAVKLPKGLLGE</sequence>
<comment type="caution">
    <text evidence="1">The sequence shown here is derived from an EMBL/GenBank/DDBJ whole genome shotgun (WGS) entry which is preliminary data.</text>
</comment>
<protein>
    <submittedName>
        <fullName evidence="1">Uncharacterized protein</fullName>
    </submittedName>
</protein>
<dbReference type="RefSeq" id="WP_169277326.1">
    <property type="nucleotide sequence ID" value="NZ_JABBCP010000002.1"/>
</dbReference>
<proteinExistence type="predicted"/>
<gene>
    <name evidence="1" type="ORF">HF320_05080</name>
</gene>
<evidence type="ECO:0000313" key="2">
    <source>
        <dbReference type="Proteomes" id="UP000546970"/>
    </source>
</evidence>
<evidence type="ECO:0000313" key="1">
    <source>
        <dbReference type="EMBL" id="NMF55700.1"/>
    </source>
</evidence>